<reference evidence="1 2" key="1">
    <citation type="submission" date="2019-01" db="EMBL/GenBank/DDBJ databases">
        <title>Chengkuizengella sp. nov., isolated from deep-sea sediment of East Pacific Ocean.</title>
        <authorList>
            <person name="Yang J."/>
            <person name="Lai Q."/>
            <person name="Shao Z."/>
        </authorList>
    </citation>
    <scope>NUCLEOTIDE SEQUENCE [LARGE SCALE GENOMIC DNA]</scope>
    <source>
        <strain evidence="1 2">YPA3-1-1</strain>
    </source>
</reference>
<dbReference type="EMBL" id="SIJB01000030">
    <property type="protein sequence ID" value="NBI30178.1"/>
    <property type="molecule type" value="Genomic_DNA"/>
</dbReference>
<organism evidence="1 2">
    <name type="scientific">Chengkuizengella marina</name>
    <dbReference type="NCBI Taxonomy" id="2507566"/>
    <lineage>
        <taxon>Bacteria</taxon>
        <taxon>Bacillati</taxon>
        <taxon>Bacillota</taxon>
        <taxon>Bacilli</taxon>
        <taxon>Bacillales</taxon>
        <taxon>Paenibacillaceae</taxon>
        <taxon>Chengkuizengella</taxon>
    </lineage>
</organism>
<evidence type="ECO:0000313" key="1">
    <source>
        <dbReference type="EMBL" id="NBI30178.1"/>
    </source>
</evidence>
<name>A0A6N9Q5Q3_9BACL</name>
<proteinExistence type="predicted"/>
<evidence type="ECO:0000313" key="2">
    <source>
        <dbReference type="Proteomes" id="UP000448943"/>
    </source>
</evidence>
<keyword evidence="2" id="KW-1185">Reference proteome</keyword>
<protein>
    <submittedName>
        <fullName evidence="1">Uncharacterized protein</fullName>
    </submittedName>
</protein>
<comment type="caution">
    <text evidence="1">The sequence shown here is derived from an EMBL/GenBank/DDBJ whole genome shotgun (WGS) entry which is preliminary data.</text>
</comment>
<sequence length="74" mass="8782">MIMKTIITHSKAQFSKLNRISKETYNLKKDIQEPSTILIPEDYTFMFSLKNMTVQQKEQVKKHVLSYMDILSEK</sequence>
<dbReference type="AlphaFoldDB" id="A0A6N9Q5Q3"/>
<dbReference type="Proteomes" id="UP000448943">
    <property type="component" value="Unassembled WGS sequence"/>
</dbReference>
<gene>
    <name evidence="1" type="ORF">ERL59_14600</name>
</gene>
<accession>A0A6N9Q5Q3</accession>